<dbReference type="InterPro" id="IPR015424">
    <property type="entry name" value="PyrdxlP-dep_Trfase"/>
</dbReference>
<evidence type="ECO:0000313" key="2">
    <source>
        <dbReference type="EMBL" id="PSK96174.1"/>
    </source>
</evidence>
<dbReference type="Gene3D" id="3.40.640.10">
    <property type="entry name" value="Type I PLP-dependent aspartate aminotransferase-like (Major domain)"/>
    <property type="match status" value="1"/>
</dbReference>
<comment type="similarity">
    <text evidence="1">Belongs to the class-III pyridoxal-phosphate-dependent aminotransferase family.</text>
</comment>
<dbReference type="AlphaFoldDB" id="A0A2P8DG38"/>
<keyword evidence="3" id="KW-1185">Reference proteome</keyword>
<dbReference type="PANTHER" id="PTHR43094:SF1">
    <property type="entry name" value="AMINOTRANSFERASE CLASS-III"/>
    <property type="match status" value="1"/>
</dbReference>
<organism evidence="2 3">
    <name type="scientific">Murinocardiopsis flavida</name>
    <dbReference type="NCBI Taxonomy" id="645275"/>
    <lineage>
        <taxon>Bacteria</taxon>
        <taxon>Bacillati</taxon>
        <taxon>Actinomycetota</taxon>
        <taxon>Actinomycetes</taxon>
        <taxon>Streptosporangiales</taxon>
        <taxon>Nocardiopsidaceae</taxon>
        <taxon>Murinocardiopsis</taxon>
    </lineage>
</organism>
<keyword evidence="2" id="KW-0808">Transferase</keyword>
<accession>A0A2P8DG38</accession>
<evidence type="ECO:0000256" key="1">
    <source>
        <dbReference type="ARBA" id="ARBA00008954"/>
    </source>
</evidence>
<reference evidence="2 3" key="1">
    <citation type="submission" date="2018-03" db="EMBL/GenBank/DDBJ databases">
        <title>Genomic Encyclopedia of Archaeal and Bacterial Type Strains, Phase II (KMG-II): from individual species to whole genera.</title>
        <authorList>
            <person name="Goeker M."/>
        </authorList>
    </citation>
    <scope>NUCLEOTIDE SEQUENCE [LARGE SCALE GENOMIC DNA]</scope>
    <source>
        <strain evidence="2 3">DSM 45312</strain>
    </source>
</reference>
<dbReference type="SUPFAM" id="SSF53383">
    <property type="entry name" value="PLP-dependent transferases"/>
    <property type="match status" value="1"/>
</dbReference>
<evidence type="ECO:0000313" key="3">
    <source>
        <dbReference type="Proteomes" id="UP000240542"/>
    </source>
</evidence>
<keyword evidence="2" id="KW-0032">Aminotransferase</keyword>
<protein>
    <submittedName>
        <fullName evidence="2">Acetylornithine/succinyldiaminopimelate/putresci ne aminotransferase</fullName>
    </submittedName>
</protein>
<sequence>MRRRPPRQPAECPPVITAGSGPYLTTLDGRRVLDATAGATAATGDRVLLGYDWNPASSLRRAPLLPVLPPAWERPAERQLADDLAALLGWEYAVPAASGPVASAVLYEVAVRGWWATGWSPDGVVEVDLAELSCAEYAGADEPGVWEVLDRIERSITASRDGYVVNTVVVRAAAVTPVPVRAMRTLRRLATDAGLILGWDETKVGLGRSGAPALLSSLPVDVRPDVAAIGDSLAAGHGELGAVLCDQRLLSRCRFRAHDFGDIHPLAAAIGTETLPGIIRAMATATERGDYLRRAVAERLGQHAVVTACGLEVCVYPEV</sequence>
<dbReference type="Proteomes" id="UP000240542">
    <property type="component" value="Unassembled WGS sequence"/>
</dbReference>
<dbReference type="EMBL" id="PYGA01000012">
    <property type="protein sequence ID" value="PSK96174.1"/>
    <property type="molecule type" value="Genomic_DNA"/>
</dbReference>
<dbReference type="InterPro" id="IPR015421">
    <property type="entry name" value="PyrdxlP-dep_Trfase_major"/>
</dbReference>
<dbReference type="GO" id="GO:0008483">
    <property type="term" value="F:transaminase activity"/>
    <property type="evidence" value="ECO:0007669"/>
    <property type="project" value="UniProtKB-KW"/>
</dbReference>
<dbReference type="Gene3D" id="3.90.1150.10">
    <property type="entry name" value="Aspartate Aminotransferase, domain 1"/>
    <property type="match status" value="1"/>
</dbReference>
<proteinExistence type="inferred from homology"/>
<dbReference type="InterPro" id="IPR015422">
    <property type="entry name" value="PyrdxlP-dep_Trfase_small"/>
</dbReference>
<dbReference type="PANTHER" id="PTHR43094">
    <property type="entry name" value="AMINOTRANSFERASE"/>
    <property type="match status" value="1"/>
</dbReference>
<gene>
    <name evidence="2" type="ORF">CLV63_11256</name>
</gene>
<comment type="caution">
    <text evidence="2">The sequence shown here is derived from an EMBL/GenBank/DDBJ whole genome shotgun (WGS) entry which is preliminary data.</text>
</comment>
<name>A0A2P8DG38_9ACTN</name>